<keyword evidence="1" id="KW-0560">Oxidoreductase</keyword>
<dbReference type="Pfam" id="PF01558">
    <property type="entry name" value="POR"/>
    <property type="match status" value="1"/>
</dbReference>
<gene>
    <name evidence="3" type="ORF">S03H2_70429</name>
</gene>
<dbReference type="Gene3D" id="3.40.920.10">
    <property type="entry name" value="Pyruvate-ferredoxin oxidoreductase, PFOR, domain III"/>
    <property type="match status" value="1"/>
</dbReference>
<comment type="caution">
    <text evidence="3">The sequence shown here is derived from an EMBL/GenBank/DDBJ whole genome shotgun (WGS) entry which is preliminary data.</text>
</comment>
<proteinExistence type="predicted"/>
<organism evidence="3">
    <name type="scientific">marine sediment metagenome</name>
    <dbReference type="NCBI Taxonomy" id="412755"/>
    <lineage>
        <taxon>unclassified sequences</taxon>
        <taxon>metagenomes</taxon>
        <taxon>ecological metagenomes</taxon>
    </lineage>
</organism>
<dbReference type="AlphaFoldDB" id="X1KJ93"/>
<dbReference type="InterPro" id="IPR019752">
    <property type="entry name" value="Pyrv/ketoisovalerate_OxRed_cat"/>
</dbReference>
<name>X1KJ93_9ZZZZ</name>
<dbReference type="GO" id="GO:0016903">
    <property type="term" value="F:oxidoreductase activity, acting on the aldehyde or oxo group of donors"/>
    <property type="evidence" value="ECO:0007669"/>
    <property type="project" value="InterPro"/>
</dbReference>
<sequence>VRKEYSQHYKELAESRKSINAPVKIEASLIPLNTDREEVIILGSAGQRIVTAGEILCLAGLSAGLNATQKNDYPITVLRGHSISELVLSSEEIGFTGILNPDVIVALSQEGVERRKNFFDTL</sequence>
<protein>
    <recommendedName>
        <fullName evidence="2">Pyruvate/ketoisovalerate oxidoreductase catalytic domain-containing protein</fullName>
    </recommendedName>
</protein>
<evidence type="ECO:0000259" key="2">
    <source>
        <dbReference type="Pfam" id="PF01558"/>
    </source>
</evidence>
<feature type="non-terminal residue" evidence="3">
    <location>
        <position position="1"/>
    </location>
</feature>
<dbReference type="PANTHER" id="PTHR42730:SF1">
    <property type="entry name" value="2-OXOGLUTARATE SYNTHASE SUBUNIT KORC"/>
    <property type="match status" value="1"/>
</dbReference>
<dbReference type="InterPro" id="IPR002869">
    <property type="entry name" value="Pyrv_flavodox_OxRed_cen"/>
</dbReference>
<reference evidence="3" key="1">
    <citation type="journal article" date="2014" name="Front. Microbiol.">
        <title>High frequency of phylogenetically diverse reductive dehalogenase-homologous genes in deep subseafloor sedimentary metagenomes.</title>
        <authorList>
            <person name="Kawai M."/>
            <person name="Futagami T."/>
            <person name="Toyoda A."/>
            <person name="Takaki Y."/>
            <person name="Nishi S."/>
            <person name="Hori S."/>
            <person name="Arai W."/>
            <person name="Tsubouchi T."/>
            <person name="Morono Y."/>
            <person name="Uchiyama I."/>
            <person name="Ito T."/>
            <person name="Fujiyama A."/>
            <person name="Inagaki F."/>
            <person name="Takami H."/>
        </authorList>
    </citation>
    <scope>NUCLEOTIDE SEQUENCE</scope>
    <source>
        <strain evidence="3">Expedition CK06-06</strain>
    </source>
</reference>
<dbReference type="InterPro" id="IPR052554">
    <property type="entry name" value="2-oxoglutarate_synth_KorC"/>
</dbReference>
<accession>X1KJ93</accession>
<dbReference type="EMBL" id="BARU01046805">
    <property type="protein sequence ID" value="GAH93680.1"/>
    <property type="molecule type" value="Genomic_DNA"/>
</dbReference>
<dbReference type="SUPFAM" id="SSF53323">
    <property type="entry name" value="Pyruvate-ferredoxin oxidoreductase, PFOR, domain III"/>
    <property type="match status" value="1"/>
</dbReference>
<evidence type="ECO:0000256" key="1">
    <source>
        <dbReference type="ARBA" id="ARBA00023002"/>
    </source>
</evidence>
<feature type="non-terminal residue" evidence="3">
    <location>
        <position position="122"/>
    </location>
</feature>
<dbReference type="PANTHER" id="PTHR42730">
    <property type="entry name" value="2-OXOGLUTARATE SYNTHASE SUBUNIT KORC"/>
    <property type="match status" value="1"/>
</dbReference>
<feature type="domain" description="Pyruvate/ketoisovalerate oxidoreductase catalytic" evidence="2">
    <location>
        <begin position="46"/>
        <end position="114"/>
    </location>
</feature>
<evidence type="ECO:0000313" key="3">
    <source>
        <dbReference type="EMBL" id="GAH93680.1"/>
    </source>
</evidence>